<accession>M0EF47</accession>
<sequence length="87" mass="9480">MNESNDDRDDEALELASGGEGAPTPTDSKESLFGDRESNKTPSDLRGELADDSDEDEEPLPARCSCESESVTDRGIILFVITHFAKF</sequence>
<feature type="compositionally biased region" description="Basic and acidic residues" evidence="1">
    <location>
        <begin position="27"/>
        <end position="49"/>
    </location>
</feature>
<evidence type="ECO:0000313" key="2">
    <source>
        <dbReference type="EMBL" id="ELZ46390.1"/>
    </source>
</evidence>
<comment type="caution">
    <text evidence="2">The sequence shown here is derived from an EMBL/GenBank/DDBJ whole genome shotgun (WGS) entry which is preliminary data.</text>
</comment>
<dbReference type="Proteomes" id="UP000011586">
    <property type="component" value="Unassembled WGS sequence"/>
</dbReference>
<evidence type="ECO:0000313" key="3">
    <source>
        <dbReference type="Proteomes" id="UP000011586"/>
    </source>
</evidence>
<dbReference type="EMBL" id="AOJK01000021">
    <property type="protein sequence ID" value="ELZ46390.1"/>
    <property type="molecule type" value="Genomic_DNA"/>
</dbReference>
<feature type="region of interest" description="Disordered" evidence="1">
    <location>
        <begin position="1"/>
        <end position="66"/>
    </location>
</feature>
<feature type="compositionally biased region" description="Acidic residues" evidence="1">
    <location>
        <begin position="1"/>
        <end position="13"/>
    </location>
</feature>
<dbReference type="AlphaFoldDB" id="M0EF47"/>
<protein>
    <submittedName>
        <fullName evidence="2">Uncharacterized protein</fullName>
    </submittedName>
</protein>
<dbReference type="STRING" id="1227465.C463_04239"/>
<dbReference type="RefSeq" id="WP_008441314.1">
    <property type="nucleotide sequence ID" value="NZ_AOJK01000021.1"/>
</dbReference>
<reference evidence="2 3" key="1">
    <citation type="journal article" date="2014" name="PLoS Genet.">
        <title>Phylogenetically driven sequencing of extremely halophilic archaea reveals strategies for static and dynamic osmo-response.</title>
        <authorList>
            <person name="Becker E.A."/>
            <person name="Seitzer P.M."/>
            <person name="Tritt A."/>
            <person name="Larsen D."/>
            <person name="Krusor M."/>
            <person name="Yao A.I."/>
            <person name="Wu D."/>
            <person name="Madern D."/>
            <person name="Eisen J.A."/>
            <person name="Darling A.E."/>
            <person name="Facciotti M.T."/>
        </authorList>
    </citation>
    <scope>NUCLEOTIDE SEQUENCE [LARGE SCALE GENOMIC DNA]</scope>
    <source>
        <strain evidence="2 3">DSM 19288</strain>
    </source>
</reference>
<feature type="compositionally biased region" description="Acidic residues" evidence="1">
    <location>
        <begin position="50"/>
        <end position="59"/>
    </location>
</feature>
<organism evidence="2 3">
    <name type="scientific">Halorubrum californiense DSM 19288</name>
    <dbReference type="NCBI Taxonomy" id="1227465"/>
    <lineage>
        <taxon>Archaea</taxon>
        <taxon>Methanobacteriati</taxon>
        <taxon>Methanobacteriota</taxon>
        <taxon>Stenosarchaea group</taxon>
        <taxon>Halobacteria</taxon>
        <taxon>Halobacteriales</taxon>
        <taxon>Haloferacaceae</taxon>
        <taxon>Halorubrum</taxon>
    </lineage>
</organism>
<evidence type="ECO:0000256" key="1">
    <source>
        <dbReference type="SAM" id="MobiDB-lite"/>
    </source>
</evidence>
<proteinExistence type="predicted"/>
<name>M0EF47_9EURY</name>
<gene>
    <name evidence="2" type="ORF">C463_04239</name>
</gene>
<keyword evidence="3" id="KW-1185">Reference proteome</keyword>